<feature type="region of interest" description="Disordered" evidence="1">
    <location>
        <begin position="17"/>
        <end position="54"/>
    </location>
</feature>
<organism evidence="2">
    <name type="scientific">uncultured Rubrobacteraceae bacterium</name>
    <dbReference type="NCBI Taxonomy" id="349277"/>
    <lineage>
        <taxon>Bacteria</taxon>
        <taxon>Bacillati</taxon>
        <taxon>Actinomycetota</taxon>
        <taxon>Rubrobacteria</taxon>
        <taxon>Rubrobacterales</taxon>
        <taxon>Rubrobacteraceae</taxon>
        <taxon>environmental samples</taxon>
    </lineage>
</organism>
<dbReference type="AlphaFoldDB" id="A0A6J4SXM7"/>
<accession>A0A6J4SXM7</accession>
<name>A0A6J4SXM7_9ACTN</name>
<dbReference type="EMBL" id="CADCVK010000428">
    <property type="protein sequence ID" value="CAA9507940.1"/>
    <property type="molecule type" value="Genomic_DNA"/>
</dbReference>
<sequence>MANDVYDVMVNPAANASVADGVSSGGSGLPGFPYLAPPKGVSPDLPPLVTREAG</sequence>
<gene>
    <name evidence="2" type="ORF">AVDCRST_MAG12-3063</name>
</gene>
<evidence type="ECO:0000256" key="1">
    <source>
        <dbReference type="SAM" id="MobiDB-lite"/>
    </source>
</evidence>
<protein>
    <submittedName>
        <fullName evidence="2">Uncharacterized protein</fullName>
    </submittedName>
</protein>
<reference evidence="2" key="1">
    <citation type="submission" date="2020-02" db="EMBL/GenBank/DDBJ databases">
        <authorList>
            <person name="Meier V. D."/>
        </authorList>
    </citation>
    <scope>NUCLEOTIDE SEQUENCE</scope>
    <source>
        <strain evidence="2">AVDCRST_MAG12</strain>
    </source>
</reference>
<evidence type="ECO:0000313" key="2">
    <source>
        <dbReference type="EMBL" id="CAA9507940.1"/>
    </source>
</evidence>
<proteinExistence type="predicted"/>